<evidence type="ECO:0000313" key="2">
    <source>
        <dbReference type="Proteomes" id="UP001165064"/>
    </source>
</evidence>
<gene>
    <name evidence="1" type="ORF">Amon02_000786300</name>
</gene>
<proteinExistence type="predicted"/>
<reference evidence="1" key="1">
    <citation type="submission" date="2023-04" db="EMBL/GenBank/DDBJ databases">
        <title>Ambrosiozyma monospora NBRC 10751.</title>
        <authorList>
            <person name="Ichikawa N."/>
            <person name="Sato H."/>
            <person name="Tonouchi N."/>
        </authorList>
    </citation>
    <scope>NUCLEOTIDE SEQUENCE</scope>
    <source>
        <strain evidence="1">NBRC 10751</strain>
    </source>
</reference>
<protein>
    <submittedName>
        <fullName evidence="1">Unnamed protein product</fullName>
    </submittedName>
</protein>
<keyword evidence="2" id="KW-1185">Reference proteome</keyword>
<accession>A0ACB5TDE5</accession>
<evidence type="ECO:0000313" key="1">
    <source>
        <dbReference type="EMBL" id="GME86096.1"/>
    </source>
</evidence>
<comment type="caution">
    <text evidence="1">The sequence shown here is derived from an EMBL/GenBank/DDBJ whole genome shotgun (WGS) entry which is preliminary data.</text>
</comment>
<organism evidence="1 2">
    <name type="scientific">Ambrosiozyma monospora</name>
    <name type="common">Yeast</name>
    <name type="synonym">Endomycopsis monosporus</name>
    <dbReference type="NCBI Taxonomy" id="43982"/>
    <lineage>
        <taxon>Eukaryota</taxon>
        <taxon>Fungi</taxon>
        <taxon>Dikarya</taxon>
        <taxon>Ascomycota</taxon>
        <taxon>Saccharomycotina</taxon>
        <taxon>Pichiomycetes</taxon>
        <taxon>Pichiales</taxon>
        <taxon>Pichiaceae</taxon>
        <taxon>Ambrosiozyma</taxon>
    </lineage>
</organism>
<sequence length="186" mass="21638">MEELTSILVINSIQIPNDKDDDPTNPQLVNLVKYHNYIPAIYLKIYQSYQLNDINQFFKLCYVDHLNNPDGLINQEVLKQLLLKITHKRLNYLQSKFVNLSDEKLQLEFNWILQNRKLLENIGLTFDNDLDLDDQPVNHSAYSTVDLVLINKMLNDFVTCKTGFPKVDTIEKKAPRSTNRVGRSKA</sequence>
<name>A0ACB5TDE5_AMBMO</name>
<dbReference type="Proteomes" id="UP001165064">
    <property type="component" value="Unassembled WGS sequence"/>
</dbReference>
<dbReference type="EMBL" id="BSXS01006745">
    <property type="protein sequence ID" value="GME86096.1"/>
    <property type="molecule type" value="Genomic_DNA"/>
</dbReference>